<dbReference type="Pfam" id="PF07690">
    <property type="entry name" value="MFS_1"/>
    <property type="match status" value="1"/>
</dbReference>
<accession>A0ABV2A7B4</accession>
<comment type="subcellular location">
    <subcellularLocation>
        <location evidence="1">Cell membrane</location>
        <topology evidence="1">Multi-pass membrane protein</topology>
    </subcellularLocation>
</comment>
<dbReference type="EMBL" id="JBEPIJ010000002">
    <property type="protein sequence ID" value="MES0872999.1"/>
    <property type="molecule type" value="Genomic_DNA"/>
</dbReference>
<evidence type="ECO:0000256" key="7">
    <source>
        <dbReference type="SAM" id="Phobius"/>
    </source>
</evidence>
<dbReference type="PANTHER" id="PTHR43266">
    <property type="entry name" value="MACROLIDE-EFFLUX PROTEIN"/>
    <property type="match status" value="1"/>
</dbReference>
<name>A0ABV2A7B4_9GAMM</name>
<dbReference type="Pfam" id="PF01553">
    <property type="entry name" value="Acyltransferase"/>
    <property type="match status" value="1"/>
</dbReference>
<keyword evidence="2" id="KW-0813">Transport</keyword>
<feature type="transmembrane region" description="Helical" evidence="7">
    <location>
        <begin position="311"/>
        <end position="330"/>
    </location>
</feature>
<feature type="transmembrane region" description="Helical" evidence="7">
    <location>
        <begin position="353"/>
        <end position="375"/>
    </location>
</feature>
<gene>
    <name evidence="9" type="ORF">ABSH63_03085</name>
</gene>
<reference evidence="9 10" key="1">
    <citation type="submission" date="2024-06" db="EMBL/GenBank/DDBJ databases">
        <authorList>
            <person name="Li Z."/>
            <person name="Jiang Y."/>
        </authorList>
    </citation>
    <scope>NUCLEOTIDE SEQUENCE [LARGE SCALE GENOMIC DNA]</scope>
    <source>
        <strain evidence="9 10">HSW-8</strain>
    </source>
</reference>
<feature type="transmembrane region" description="Helical" evidence="7">
    <location>
        <begin position="244"/>
        <end position="267"/>
    </location>
</feature>
<feature type="domain" description="Phospholipid/glycerol acyltransferase" evidence="8">
    <location>
        <begin position="471"/>
        <end position="587"/>
    </location>
</feature>
<evidence type="ECO:0000313" key="9">
    <source>
        <dbReference type="EMBL" id="MES0872999.1"/>
    </source>
</evidence>
<feature type="transmembrane region" description="Helical" evidence="7">
    <location>
        <begin position="110"/>
        <end position="135"/>
    </location>
</feature>
<evidence type="ECO:0000256" key="3">
    <source>
        <dbReference type="ARBA" id="ARBA00022475"/>
    </source>
</evidence>
<dbReference type="Proteomes" id="UP001465331">
    <property type="component" value="Unassembled WGS sequence"/>
</dbReference>
<dbReference type="SUPFAM" id="SSF103473">
    <property type="entry name" value="MFS general substrate transporter"/>
    <property type="match status" value="1"/>
</dbReference>
<dbReference type="Gene3D" id="1.20.1250.20">
    <property type="entry name" value="MFS general substrate transporter like domains"/>
    <property type="match status" value="1"/>
</dbReference>
<dbReference type="CDD" id="cd06173">
    <property type="entry name" value="MFS_MefA_like"/>
    <property type="match status" value="1"/>
</dbReference>
<evidence type="ECO:0000256" key="5">
    <source>
        <dbReference type="ARBA" id="ARBA00022989"/>
    </source>
</evidence>
<proteinExistence type="predicted"/>
<keyword evidence="10" id="KW-1185">Reference proteome</keyword>
<keyword evidence="5 7" id="KW-1133">Transmembrane helix</keyword>
<evidence type="ECO:0000256" key="6">
    <source>
        <dbReference type="ARBA" id="ARBA00023136"/>
    </source>
</evidence>
<feature type="transmembrane region" description="Helical" evidence="7">
    <location>
        <begin position="279"/>
        <end position="299"/>
    </location>
</feature>
<keyword evidence="3" id="KW-1003">Cell membrane</keyword>
<evidence type="ECO:0000313" key="10">
    <source>
        <dbReference type="Proteomes" id="UP001465331"/>
    </source>
</evidence>
<keyword evidence="6 7" id="KW-0472">Membrane</keyword>
<sequence>MLHARERASTGGSMGDREQGQFGLLCARRFGPFFVTQTLGAFNDNVFKNALVILVTFGIAGLSPDEVNLYVNLAAGLFILPFVLFSATAGQIAEKYEKSRLIRAIKLLEIVIMLLAVAGLVLGSVPFLMGVLFLMGTQSAPFGPVKYSILPQHLHETELVGGNALVEAGTFLAILLGTMLGGWLMALHGGTQWVSATVVVVAVLGYLASRGIPAAPPTAPDLHIDWNPLTETWRNFRFMQSNRTVLLAVLGISWFWFYGAVFLSQLPNYTKLNLGGDETVVTLLLTVFSLGIGIGSLLCERLSGHKVEIGLVPLGSIGLTLFGIDLYFAVPDTAPAAGLSAGEFLKAAGNHRVLWDLLLTGIFGGLYIVPLYALIQTRSDASHRSRIIAGNNILNALFMVAAALIAIVLLDAGLTIPQLLLVVALMNAAVAVFIYSLVPEFLMRFLVWALINTLYRIRKTGLEHIPDEGPAVIVCNHVSYVDALILGGNIRRPVRFVMYYKIFRIPVLNFIFRTAKAIPIAGAKEDPLLMEKAFAEVEAALKAGDVVGIFPEGALTRDGEIQTFRPGIERIIQASPVPVVPMALRGLWGSFFSRRDSFLKRARLPRRFWSRIELVAGPPLPPEQVSAAELEARVRALRGERA</sequence>
<evidence type="ECO:0000259" key="8">
    <source>
        <dbReference type="SMART" id="SM00563"/>
    </source>
</evidence>
<dbReference type="InterPro" id="IPR002123">
    <property type="entry name" value="Plipid/glycerol_acylTrfase"/>
</dbReference>
<feature type="transmembrane region" description="Helical" evidence="7">
    <location>
        <begin position="168"/>
        <end position="187"/>
    </location>
</feature>
<organism evidence="9 10">
    <name type="scientific">Sinimarinibacterium thermocellulolyticum</name>
    <dbReference type="NCBI Taxonomy" id="3170016"/>
    <lineage>
        <taxon>Bacteria</taxon>
        <taxon>Pseudomonadati</taxon>
        <taxon>Pseudomonadota</taxon>
        <taxon>Gammaproteobacteria</taxon>
        <taxon>Nevskiales</taxon>
        <taxon>Nevskiaceae</taxon>
        <taxon>Sinimarinibacterium</taxon>
    </lineage>
</organism>
<dbReference type="SUPFAM" id="SSF69593">
    <property type="entry name" value="Glycerol-3-phosphate (1)-acyltransferase"/>
    <property type="match status" value="1"/>
</dbReference>
<evidence type="ECO:0000256" key="2">
    <source>
        <dbReference type="ARBA" id="ARBA00022448"/>
    </source>
</evidence>
<evidence type="ECO:0000256" key="4">
    <source>
        <dbReference type="ARBA" id="ARBA00022692"/>
    </source>
</evidence>
<feature type="transmembrane region" description="Helical" evidence="7">
    <location>
        <begin position="46"/>
        <end position="63"/>
    </location>
</feature>
<dbReference type="CDD" id="cd07989">
    <property type="entry name" value="LPLAT_AGPAT-like"/>
    <property type="match status" value="1"/>
</dbReference>
<keyword evidence="4 7" id="KW-0812">Transmembrane</keyword>
<feature type="transmembrane region" description="Helical" evidence="7">
    <location>
        <begin position="69"/>
        <end position="89"/>
    </location>
</feature>
<protein>
    <submittedName>
        <fullName evidence="9">MFS transporter</fullName>
    </submittedName>
</protein>
<dbReference type="RefSeq" id="WP_352887334.1">
    <property type="nucleotide sequence ID" value="NZ_JBEPIJ010000002.1"/>
</dbReference>
<evidence type="ECO:0000256" key="1">
    <source>
        <dbReference type="ARBA" id="ARBA00004651"/>
    </source>
</evidence>
<dbReference type="SMART" id="SM00563">
    <property type="entry name" value="PlsC"/>
    <property type="match status" value="1"/>
</dbReference>
<dbReference type="InterPro" id="IPR011701">
    <property type="entry name" value="MFS"/>
</dbReference>
<dbReference type="InterPro" id="IPR036259">
    <property type="entry name" value="MFS_trans_sf"/>
</dbReference>
<comment type="caution">
    <text evidence="9">The sequence shown here is derived from an EMBL/GenBank/DDBJ whole genome shotgun (WGS) entry which is preliminary data.</text>
</comment>
<feature type="transmembrane region" description="Helical" evidence="7">
    <location>
        <begin position="387"/>
        <end position="410"/>
    </location>
</feature>
<feature type="transmembrane region" description="Helical" evidence="7">
    <location>
        <begin position="416"/>
        <end position="438"/>
    </location>
</feature>
<dbReference type="PANTHER" id="PTHR43266:SF2">
    <property type="entry name" value="MAJOR FACILITATOR SUPERFAMILY (MFS) PROFILE DOMAIN-CONTAINING PROTEIN"/>
    <property type="match status" value="1"/>
</dbReference>